<feature type="compositionally biased region" description="Low complexity" evidence="2">
    <location>
        <begin position="2013"/>
        <end position="2022"/>
    </location>
</feature>
<feature type="domain" description="TASOR pseudo-PARP" evidence="3">
    <location>
        <begin position="68"/>
        <end position="215"/>
    </location>
</feature>
<evidence type="ECO:0000256" key="1">
    <source>
        <dbReference type="ARBA" id="ARBA00008058"/>
    </source>
</evidence>
<feature type="region of interest" description="Disordered" evidence="2">
    <location>
        <begin position="1378"/>
        <end position="1426"/>
    </location>
</feature>
<feature type="region of interest" description="Disordered" evidence="2">
    <location>
        <begin position="824"/>
        <end position="847"/>
    </location>
</feature>
<feature type="compositionally biased region" description="Low complexity" evidence="2">
    <location>
        <begin position="2073"/>
        <end position="2102"/>
    </location>
</feature>
<feature type="compositionally biased region" description="Polar residues" evidence="2">
    <location>
        <begin position="472"/>
        <end position="496"/>
    </location>
</feature>
<feature type="region of interest" description="Disordered" evidence="2">
    <location>
        <begin position="741"/>
        <end position="795"/>
    </location>
</feature>
<organism evidence="6 7">
    <name type="scientific">Gadus morhua</name>
    <name type="common">Atlantic cod</name>
    <dbReference type="NCBI Taxonomy" id="8049"/>
    <lineage>
        <taxon>Eukaryota</taxon>
        <taxon>Metazoa</taxon>
        <taxon>Chordata</taxon>
        <taxon>Craniata</taxon>
        <taxon>Vertebrata</taxon>
        <taxon>Euteleostomi</taxon>
        <taxon>Actinopterygii</taxon>
        <taxon>Neopterygii</taxon>
        <taxon>Teleostei</taxon>
        <taxon>Neoteleostei</taxon>
        <taxon>Acanthomorphata</taxon>
        <taxon>Zeiogadaria</taxon>
        <taxon>Gadariae</taxon>
        <taxon>Gadiformes</taxon>
        <taxon>Gadoidei</taxon>
        <taxon>Gadidae</taxon>
        <taxon>Gadus</taxon>
    </lineage>
</organism>
<reference evidence="6" key="1">
    <citation type="submission" date="2025-08" db="UniProtKB">
        <authorList>
            <consortium name="Ensembl"/>
        </authorList>
    </citation>
    <scope>IDENTIFICATION</scope>
</reference>
<dbReference type="InterPro" id="IPR022188">
    <property type="entry name" value="TASOR_DUF3715"/>
</dbReference>
<feature type="region of interest" description="Disordered" evidence="2">
    <location>
        <begin position="1245"/>
        <end position="1268"/>
    </location>
</feature>
<feature type="compositionally biased region" description="Acidic residues" evidence="2">
    <location>
        <begin position="2105"/>
        <end position="2114"/>
    </location>
</feature>
<sequence>KTFHFQRPTEPVLIPVSKSSVVFEKVLAPLQESFLYGASKEAFRYPSAFLFNNSILQEKYKAFRANRRQAGYSEEELREGYGFLLFDDIDKAAKLGETGVLTGNSTCKTLGDPSKGVYIARYSDCLAPDHWYSGKSGFIVIIKLTKGRSNKVKENYTQNCISPSVGFDCHESIELPMVSANTSSFLAYERTQYYLYEALPSECSNTNPAPSHVCPFAIVPFSYDDANTKATISSSQEQRYCSTIHTYFITCFMTDTRGELEHFQISSDILQILPALDYAETEMQKIPIGPSGDIRGQFEQQIKNYAALVQTGLAENSSKDISPLSQDYDESVTSLFSNPKWTNRLWQWLRSYLSHPHSFQLPVYSVTELLAAGNKLQKEVFNEDLPSLEQAPGTICCVVPEELLTRSTALDVSSSWQKDLDKKDSETNSILNDPLLRNPTAELVVSITSAEGTSKVVDEGLRGSDAVVATKQLSNTPMATTNSVDKNPLENTTPGVTQRKPLGRPRGRPKGKRKRFQGSSPPADEPLNSTAESPDEKTNLAQSRLDNDSPETEWTILSTSQCKAGKLTYKYKKVPRSLQLQEDEKQQTKPRRSTRSTRYDPCSLLRKTDRWDLRPILTACGRTLVPHGSLNSLLQKNDQLEKTDPVAGGLAANIVNSVDTCPNTELGSPRCETSSSQAESRVQPMVLIAEADSTGGVQSSAADDSLPLHNSVETNLKELLSANGQSNALSLLADLALGDGNNQAQPQLDPLSMKKPDPRSDVDNCLNDGTKPDNRSVLPSTLQHPAESSPLLPPNCPSPEGILGSKDVIGLIAQEHDYSWSSASHIPNTSSPAGIPEHSQKGPLEGSSEHRAAVGHMTRDAIGSRRFRRSRTFVERKGVLQVTRKWKGSYDFDLDSKFTNHPVEKTVCRGLHGYVAWNSAGKDGGEEAQLLIHMWIGLFYSRSTPRFIHSSPLDLVDCPEKSDGIVSAPTIPETAPGHLDGQDLEPFQEDQHFLNQGEEILDLSIKKLDVNDGSDVSVSHHEMKADEPKEMPLSIYMYRKLLENGEKVPIEENVHSVSECLLDSTHKLGSEDRELDKRCPPPTKVDGPGYFTLSLVGEPYEGDGTKEISSDEMLWMQYANTDSFMADGGSGDYDDGDDAISEGNFNLTLDESIPEEHDDDSMDDVDSEIESQQSNSDNHSTPLQEGIEGKSQAKVETDMSAVSCTHSYEDLVENEVESAYILAKKAASHHPSHSLQDGVSKLLQDSNERPLDGKDDSKQAVEAGPRVLPLQDSPVELVHKPKEMPMSIDVFHMLLENGEKVQPAQNILSVFQDRDSKHELSTEDGKLEERCLTPTKWDGPVVYCQATLVQQSCERDGKKDAASDDMLQMQCENSKILMAGGGSGDVKDDDQDDTNGYDTISEENLSLELDKTLPDEHDNNDSKDETNVKIVIPQDMSNNDSTPIKNGFGVERQAKVEPDVSVVICNHQEPGDELVGKEVEAASILSQKAASPQPSNSPQDGVSKLLQDSSEMPLIGKHVSKQEVDTGPQVLPLQDSPVELAHEPKEMALNIDVYRTPLENGDKVQIANNLISVFEDRDSTHKSGSEDSEEDERCLPPNMGDGPVGYFTLSIVGEPYEGIGTKDAETAFISAQKAASPQPSHYPQYGVDSKQEVEAGPQVLHLETAIEPNEMGMNTNVFHMLLENSEKVQKDENVPSAFKECNYENKLGSETSEFDERCPTPTVDEDPYEEFPSRISYKVCKIVPEEECGKSSALSHLSGKEVDAGPVLKAGRDQNPGRDLLEDNQTPSYRLLETIELPPSLHQGPALCSESMDMDNLNDGTRLVNVGITPAKKSLVKRKRSRFSDIVPCPPKKMNIIQEICEAPVRVLTGLERTEVRPAHIYRVKDMDNQSLSKTSDDNQSLIPVLPTPLIDKLSDNRRDISNHTSKGDQHENEQEICSRADRVSVLGVGECVPKQTNDIDAFHHVEEPGHLKPSRTVPSSVSMQSGEGENLSSSSCQDPFQDCPVEKGLGPSSSNYTDPSSSSFKYTNYRFTKTVSNSFGNITEKCMNSDLTQFSIEQDFLIFSEEMKKLLNGNKRGPGKNPNHRSMNSYPSSDRSPSIIDRSMDEDMPESGLEEPMGKKRKDPSSRRGSTEANGALCDIEAVSARSYRTMMDNVCAGKSYLTETDGALRECSGPIKKMRSEMFGGMNQGLNMVVRKSSKIKFKFFILTTSEDAFFKDTKAQLEGAGHTEEQPYHFLLSKQSSSSSLLLIILKNEDIAEHIIKVPHLLQLKKSANVLFAGIDHPKDIGNLTHQDIFKKGGFIMLEGASLDSLSFGQMKALLDFLQELSRNGKWKWILHYRDIRRLKENSRFNAEMMNKKNLMKSSQETGIVEVLPYHECDQTCRPHPRYLKCLMQLQVQNITARYPVFVTGKSFERHGILTMNINTLLNVIERENFSPSTSI</sequence>
<reference evidence="6" key="2">
    <citation type="submission" date="2025-09" db="UniProtKB">
        <authorList>
            <consortium name="Ensembl"/>
        </authorList>
    </citation>
    <scope>IDENTIFICATION</scope>
</reference>
<comment type="similarity">
    <text evidence="1">Belongs to the TASOR family.</text>
</comment>
<protein>
    <recommendedName>
        <fullName evidence="8">DUF3715 domain-containing protein</fullName>
    </recommendedName>
</protein>
<feature type="region of interest" description="Disordered" evidence="2">
    <location>
        <begin position="580"/>
        <end position="601"/>
    </location>
</feature>
<feature type="domain" description="TASOR PIN" evidence="5">
    <location>
        <begin position="2301"/>
        <end position="2434"/>
    </location>
</feature>
<dbReference type="InterPro" id="IPR056243">
    <property type="entry name" value="TASOR_ab_dom"/>
</dbReference>
<dbReference type="Pfam" id="PF12509">
    <property type="entry name" value="DUF3715"/>
    <property type="match status" value="1"/>
</dbReference>
<feature type="compositionally biased region" description="Basic and acidic residues" evidence="2">
    <location>
        <begin position="1246"/>
        <end position="1259"/>
    </location>
</feature>
<dbReference type="Pfam" id="PF24630">
    <property type="entry name" value="PIN_TASOR"/>
    <property type="match status" value="1"/>
</dbReference>
<feature type="region of interest" description="Disordered" evidence="2">
    <location>
        <begin position="472"/>
        <end position="552"/>
    </location>
</feature>
<dbReference type="Ensembl" id="ENSGMOT00000052542.1">
    <property type="protein sequence ID" value="ENSGMOP00000031701.1"/>
    <property type="gene ID" value="ENSGMOG00000025316.1"/>
</dbReference>
<feature type="region of interest" description="Disordered" evidence="2">
    <location>
        <begin position="2073"/>
        <end position="2134"/>
    </location>
</feature>
<dbReference type="GeneTree" id="ENSGT00530000063735"/>
<dbReference type="Proteomes" id="UP000694546">
    <property type="component" value="Chromosome 9"/>
</dbReference>
<dbReference type="Pfam" id="PF23314">
    <property type="entry name" value="TASOR_alpha-beta"/>
    <property type="match status" value="1"/>
</dbReference>
<dbReference type="GO" id="GO:0005654">
    <property type="term" value="C:nucleoplasm"/>
    <property type="evidence" value="ECO:0007669"/>
    <property type="project" value="TreeGrafter"/>
</dbReference>
<feature type="region of interest" description="Disordered" evidence="2">
    <location>
        <begin position="1149"/>
        <end position="1195"/>
    </location>
</feature>
<feature type="compositionally biased region" description="Basic and acidic residues" evidence="2">
    <location>
        <begin position="1408"/>
        <end position="1426"/>
    </location>
</feature>
<feature type="compositionally biased region" description="Polar residues" evidence="2">
    <location>
        <begin position="1172"/>
        <end position="1183"/>
    </location>
</feature>
<evidence type="ECO:0000313" key="6">
    <source>
        <dbReference type="Ensembl" id="ENSGMOP00000031701.1"/>
    </source>
</evidence>
<evidence type="ECO:0000313" key="7">
    <source>
        <dbReference type="Proteomes" id="UP000694546"/>
    </source>
</evidence>
<feature type="domain" description="TASOR alpha/beta" evidence="4">
    <location>
        <begin position="2203"/>
        <end position="2297"/>
    </location>
</feature>
<evidence type="ECO:0000259" key="4">
    <source>
        <dbReference type="Pfam" id="PF23314"/>
    </source>
</evidence>
<feature type="compositionally biased region" description="Polar residues" evidence="2">
    <location>
        <begin position="1977"/>
        <end position="1999"/>
    </location>
</feature>
<feature type="region of interest" description="Disordered" evidence="2">
    <location>
        <begin position="1914"/>
        <end position="1936"/>
    </location>
</feature>
<feature type="region of interest" description="Disordered" evidence="2">
    <location>
        <begin position="1577"/>
        <end position="1599"/>
    </location>
</feature>
<dbReference type="PANTHER" id="PTHR16207">
    <property type="entry name" value="SET DOMAIN-CONTAINING PROTEIN"/>
    <property type="match status" value="1"/>
</dbReference>
<dbReference type="GO" id="GO:0045814">
    <property type="term" value="P:negative regulation of gene expression, epigenetic"/>
    <property type="evidence" value="ECO:0007669"/>
    <property type="project" value="InterPro"/>
</dbReference>
<dbReference type="InterPro" id="IPR046432">
    <property type="entry name" value="TASOR"/>
</dbReference>
<dbReference type="InterPro" id="IPR056242">
    <property type="entry name" value="PIN_TASOR"/>
</dbReference>
<proteinExistence type="inferred from homology"/>
<evidence type="ECO:0000259" key="5">
    <source>
        <dbReference type="Pfam" id="PF24630"/>
    </source>
</evidence>
<accession>A0A8C5AI23</accession>
<evidence type="ECO:0008006" key="8">
    <source>
        <dbReference type="Google" id="ProtNLM"/>
    </source>
</evidence>
<keyword evidence="7" id="KW-1185">Reference proteome</keyword>
<feature type="compositionally biased region" description="Basic residues" evidence="2">
    <location>
        <begin position="501"/>
        <end position="516"/>
    </location>
</feature>
<feature type="compositionally biased region" description="Acidic residues" evidence="2">
    <location>
        <begin position="1152"/>
        <end position="1169"/>
    </location>
</feature>
<dbReference type="PANTHER" id="PTHR16207:SF10">
    <property type="entry name" value="PROTEIN TASOR 2"/>
    <property type="match status" value="1"/>
</dbReference>
<evidence type="ECO:0000259" key="3">
    <source>
        <dbReference type="Pfam" id="PF12509"/>
    </source>
</evidence>
<feature type="region of interest" description="Disordered" evidence="2">
    <location>
        <begin position="1967"/>
        <end position="2022"/>
    </location>
</feature>
<name>A0A8C5AI23_GADMO</name>
<feature type="compositionally biased region" description="Basic and acidic residues" evidence="2">
    <location>
        <begin position="752"/>
        <end position="762"/>
    </location>
</feature>
<evidence type="ECO:0000256" key="2">
    <source>
        <dbReference type="SAM" id="MobiDB-lite"/>
    </source>
</evidence>